<dbReference type="SUPFAM" id="SSF53474">
    <property type="entry name" value="alpha/beta-Hydrolases"/>
    <property type="match status" value="1"/>
</dbReference>
<gene>
    <name evidence="4" type="ORF">CLH61_06095</name>
</gene>
<keyword evidence="2" id="KW-0378">Hydrolase</keyword>
<evidence type="ECO:0000259" key="3">
    <source>
        <dbReference type="Pfam" id="PF02230"/>
    </source>
</evidence>
<dbReference type="Proteomes" id="UP000231409">
    <property type="component" value="Unassembled WGS sequence"/>
</dbReference>
<accession>A0A2G1UMK2</accession>
<reference evidence="4 5" key="1">
    <citation type="submission" date="2017-09" db="EMBL/GenBank/DDBJ databases">
        <title>The draft genome sequences of Marinobacter sp. PWS21.</title>
        <authorList>
            <person name="Cao J."/>
        </authorList>
    </citation>
    <scope>NUCLEOTIDE SEQUENCE [LARGE SCALE GENOMIC DNA]</scope>
    <source>
        <strain evidence="4 5">PWS21</strain>
    </source>
</reference>
<dbReference type="InterPro" id="IPR029058">
    <property type="entry name" value="AB_hydrolase_fold"/>
</dbReference>
<evidence type="ECO:0000313" key="5">
    <source>
        <dbReference type="Proteomes" id="UP000231409"/>
    </source>
</evidence>
<protein>
    <submittedName>
        <fullName evidence="4">Carboxylesterase</fullName>
    </submittedName>
</protein>
<proteinExistence type="inferred from homology"/>
<evidence type="ECO:0000256" key="1">
    <source>
        <dbReference type="ARBA" id="ARBA00006499"/>
    </source>
</evidence>
<name>A0A2G1UMK2_9GAMM</name>
<keyword evidence="5" id="KW-1185">Reference proteome</keyword>
<evidence type="ECO:0000256" key="2">
    <source>
        <dbReference type="ARBA" id="ARBA00022801"/>
    </source>
</evidence>
<dbReference type="InterPro" id="IPR003140">
    <property type="entry name" value="PLipase/COase/thioEstase"/>
</dbReference>
<comment type="caution">
    <text evidence="4">The sequence shown here is derived from an EMBL/GenBank/DDBJ whole genome shotgun (WGS) entry which is preliminary data.</text>
</comment>
<dbReference type="PANTHER" id="PTHR10655">
    <property type="entry name" value="LYSOPHOSPHOLIPASE-RELATED"/>
    <property type="match status" value="1"/>
</dbReference>
<dbReference type="Gene3D" id="3.40.50.1820">
    <property type="entry name" value="alpha/beta hydrolase"/>
    <property type="match status" value="1"/>
</dbReference>
<dbReference type="EMBL" id="NTFH01000005">
    <property type="protein sequence ID" value="PHQ15721.1"/>
    <property type="molecule type" value="Genomic_DNA"/>
</dbReference>
<organism evidence="4 5">
    <name type="scientific">Marinobacter profundi</name>
    <dbReference type="NCBI Taxonomy" id="2666256"/>
    <lineage>
        <taxon>Bacteria</taxon>
        <taxon>Pseudomonadati</taxon>
        <taxon>Pseudomonadota</taxon>
        <taxon>Gammaproteobacteria</taxon>
        <taxon>Pseudomonadales</taxon>
        <taxon>Marinobacteraceae</taxon>
        <taxon>Marinobacter</taxon>
    </lineage>
</organism>
<dbReference type="GO" id="GO:0016787">
    <property type="term" value="F:hydrolase activity"/>
    <property type="evidence" value="ECO:0007669"/>
    <property type="project" value="UniProtKB-KW"/>
</dbReference>
<dbReference type="Pfam" id="PF02230">
    <property type="entry name" value="Abhydrolase_2"/>
    <property type="match status" value="1"/>
</dbReference>
<dbReference type="RefSeq" id="WP_099613826.1">
    <property type="nucleotide sequence ID" value="NZ_KZ319369.1"/>
</dbReference>
<dbReference type="AlphaFoldDB" id="A0A2G1UMK2"/>
<dbReference type="InterPro" id="IPR050565">
    <property type="entry name" value="LYPA1-2/EST-like"/>
</dbReference>
<comment type="similarity">
    <text evidence="1">Belongs to the AB hydrolase superfamily. AB hydrolase 2 family.</text>
</comment>
<dbReference type="PANTHER" id="PTHR10655:SF17">
    <property type="entry name" value="LYSOPHOSPHOLIPASE-LIKE PROTEIN 1"/>
    <property type="match status" value="1"/>
</dbReference>
<feature type="domain" description="Phospholipase/carboxylesterase/thioesterase" evidence="3">
    <location>
        <begin position="21"/>
        <end position="222"/>
    </location>
</feature>
<evidence type="ECO:0000313" key="4">
    <source>
        <dbReference type="EMBL" id="PHQ15721.1"/>
    </source>
</evidence>
<sequence length="234" mass="25385">MTTPDALALDTLQLDTGPDPRMTVIWLHGLGASGHDFEPVVPEFAFARVRPVRFIFPHAPEIPVTINGGMVMPAWYDILAMDIDRKVDVTQLKASADRVARLIETEIQRGVASENIIVGGFSQGGAVAYELALSYPRPLGGLFALSTYFATADSIDRSDANRTIPVFIGHGSYDPVVAESLGEAALQRLQGLGYTAEYHRYAMEHSLCLEEVRDLDRFLECCGEAIAAGSSSPT</sequence>